<reference evidence="1 2" key="1">
    <citation type="submission" date="2020-08" db="EMBL/GenBank/DDBJ databases">
        <title>A Genomic Blueprint of the Chicken Gut Microbiome.</title>
        <authorList>
            <person name="Gilroy R."/>
            <person name="Ravi A."/>
            <person name="Getino M."/>
            <person name="Pursley I."/>
            <person name="Horton D.L."/>
            <person name="Alikhan N.-F."/>
            <person name="Baker D."/>
            <person name="Gharbi K."/>
            <person name="Hall N."/>
            <person name="Watson M."/>
            <person name="Adriaenssens E.M."/>
            <person name="Foster-Nyarko E."/>
            <person name="Jarju S."/>
            <person name="Secka A."/>
            <person name="Antonio M."/>
            <person name="Oren A."/>
            <person name="Chaudhuri R."/>
            <person name="La Ragione R.M."/>
            <person name="Hildebrand F."/>
            <person name="Pallen M.J."/>
        </authorList>
    </citation>
    <scope>NUCLEOTIDE SEQUENCE [LARGE SCALE GENOMIC DNA]</scope>
    <source>
        <strain evidence="1 2">Sa5YUA1</strain>
    </source>
</reference>
<dbReference type="RefSeq" id="WP_191813031.1">
    <property type="nucleotide sequence ID" value="NZ_JACSQT010000003.1"/>
</dbReference>
<organism evidence="1 2">
    <name type="scientific">Cytobacillus stercorigallinarum</name>
    <dbReference type="NCBI Taxonomy" id="2762240"/>
    <lineage>
        <taxon>Bacteria</taxon>
        <taxon>Bacillati</taxon>
        <taxon>Bacillota</taxon>
        <taxon>Bacilli</taxon>
        <taxon>Bacillales</taxon>
        <taxon>Bacillaceae</taxon>
        <taxon>Cytobacillus</taxon>
    </lineage>
</organism>
<proteinExistence type="predicted"/>
<keyword evidence="2" id="KW-1185">Reference proteome</keyword>
<sequence>MNFNKQEKILMTIDKLGVVTVKQLHEILKLGSYRYTCKVIHELEEFLHVVRSNQKIVYLNKDGRNLIGSDKEVKKSLLFDHMLLCNQAYVYYNCPLDWKREFAIETSQEPEYSFGIQIKGLTVVNKKTLIPDAVFSRNGYVYLIEIDNTRAMPDNRKKIAKYREMWQEIAKYFGMMPKLCIFTLSDQRKREFEQLCTKMPVEILTFNET</sequence>
<dbReference type="InterPro" id="IPR025855">
    <property type="entry name" value="Replic_Relax"/>
</dbReference>
<evidence type="ECO:0000313" key="2">
    <source>
        <dbReference type="Proteomes" id="UP000657931"/>
    </source>
</evidence>
<protein>
    <submittedName>
        <fullName evidence="1">Replication-relaxation family protein</fullName>
    </submittedName>
</protein>
<name>A0ABR8QNJ4_9BACI</name>
<dbReference type="EMBL" id="JACSQT010000003">
    <property type="protein sequence ID" value="MBD7937113.1"/>
    <property type="molecule type" value="Genomic_DNA"/>
</dbReference>
<gene>
    <name evidence="1" type="ORF">H9655_08720</name>
</gene>
<dbReference type="Proteomes" id="UP000657931">
    <property type="component" value="Unassembled WGS sequence"/>
</dbReference>
<dbReference type="Pfam" id="PF13814">
    <property type="entry name" value="Replic_Relax"/>
    <property type="match status" value="1"/>
</dbReference>
<comment type="caution">
    <text evidence="1">The sequence shown here is derived from an EMBL/GenBank/DDBJ whole genome shotgun (WGS) entry which is preliminary data.</text>
</comment>
<accession>A0ABR8QNJ4</accession>
<evidence type="ECO:0000313" key="1">
    <source>
        <dbReference type="EMBL" id="MBD7937113.1"/>
    </source>
</evidence>